<dbReference type="RefSeq" id="XP_005845111.1">
    <property type="nucleotide sequence ID" value="XM_005845049.1"/>
</dbReference>
<gene>
    <name evidence="1" type="ORF">CHLNCDRAFT_137487</name>
</gene>
<name>E1ZMJ5_CHLVA</name>
<dbReference type="Gene3D" id="1.10.287.110">
    <property type="entry name" value="DnaJ domain"/>
    <property type="match status" value="1"/>
</dbReference>
<protein>
    <recommendedName>
        <fullName evidence="3">J domain-containing protein</fullName>
    </recommendedName>
</protein>
<dbReference type="InterPro" id="IPR036869">
    <property type="entry name" value="J_dom_sf"/>
</dbReference>
<dbReference type="AlphaFoldDB" id="E1ZMJ5"/>
<dbReference type="KEGG" id="cvr:CHLNCDRAFT_137487"/>
<dbReference type="eggNOG" id="ENOG502S4EW">
    <property type="taxonomic scope" value="Eukaryota"/>
</dbReference>
<evidence type="ECO:0008006" key="3">
    <source>
        <dbReference type="Google" id="ProtNLM"/>
    </source>
</evidence>
<dbReference type="EMBL" id="GL433853">
    <property type="protein sequence ID" value="EFN53009.1"/>
    <property type="molecule type" value="Genomic_DNA"/>
</dbReference>
<reference evidence="1 2" key="1">
    <citation type="journal article" date="2010" name="Plant Cell">
        <title>The Chlorella variabilis NC64A genome reveals adaptation to photosymbiosis, coevolution with viruses, and cryptic sex.</title>
        <authorList>
            <person name="Blanc G."/>
            <person name="Duncan G."/>
            <person name="Agarkova I."/>
            <person name="Borodovsky M."/>
            <person name="Gurnon J."/>
            <person name="Kuo A."/>
            <person name="Lindquist E."/>
            <person name="Lucas S."/>
            <person name="Pangilinan J."/>
            <person name="Polle J."/>
            <person name="Salamov A."/>
            <person name="Terry A."/>
            <person name="Yamada T."/>
            <person name="Dunigan D.D."/>
            <person name="Grigoriev I.V."/>
            <person name="Claverie J.M."/>
            <person name="Van Etten J.L."/>
        </authorList>
    </citation>
    <scope>NUCLEOTIDE SEQUENCE [LARGE SCALE GENOMIC DNA]</scope>
    <source>
        <strain evidence="1 2">NC64A</strain>
    </source>
</reference>
<dbReference type="Proteomes" id="UP000008141">
    <property type="component" value="Unassembled WGS sequence"/>
</dbReference>
<sequence>MLAAEYGSICMASGWLADCAHKAKGASDTALEEHDGDLHDMLGCAERLRASLDGTRGMLGGEMLLSIAGRRYPNSPPRPHADKLFKAGVTLCDEEDFFSAAYTNSEAKRPLEEAKAAAGRCGSSALRQQADELQASLFLQKCTCDSVQACHQGRQLLDQALEGAEELDMGAVHLAADLFKQAAVLTKEVDLENEAIALSALGRLYDKVLSDRSRAKVCFVRSMHLANSLSPRSFQGEEWFVACSEALQRYQREAVAQEEAALAAERQPYLEELGSVLEELKAKATAAHTLLVHIYTAHPPANPEHKLEETPNADNSKRLLKQAILHYHPDKAMQERCTRKEVVLREEIVKALNSKYEFFK</sequence>
<evidence type="ECO:0000313" key="1">
    <source>
        <dbReference type="EMBL" id="EFN53009.1"/>
    </source>
</evidence>
<organism evidence="2">
    <name type="scientific">Chlorella variabilis</name>
    <name type="common">Green alga</name>
    <dbReference type="NCBI Taxonomy" id="554065"/>
    <lineage>
        <taxon>Eukaryota</taxon>
        <taxon>Viridiplantae</taxon>
        <taxon>Chlorophyta</taxon>
        <taxon>core chlorophytes</taxon>
        <taxon>Trebouxiophyceae</taxon>
        <taxon>Chlorellales</taxon>
        <taxon>Chlorellaceae</taxon>
        <taxon>Chlorella clade</taxon>
        <taxon>Chlorella</taxon>
    </lineage>
</organism>
<dbReference type="InParanoid" id="E1ZMJ5"/>
<evidence type="ECO:0000313" key="2">
    <source>
        <dbReference type="Proteomes" id="UP000008141"/>
    </source>
</evidence>
<keyword evidence="2" id="KW-1185">Reference proteome</keyword>
<dbReference type="GeneID" id="17352468"/>
<proteinExistence type="predicted"/>
<dbReference type="OrthoDB" id="1930352at2759"/>
<accession>E1ZMJ5</accession>